<protein>
    <submittedName>
        <fullName evidence="1">Uncharacterized protein</fullName>
    </submittedName>
</protein>
<proteinExistence type="predicted"/>
<sequence>MELKILKCPQCMGEVIPYGNGSHGRCECCDSVFSLNAAAAGNADDAGGANDDEGTIDLESLFDDFARELDEDDSYEFLIGCDLESPKGQSKIQAATKYFEIEDDEDVYLVLDTTMFGSCKVGFACCTYGIYMKDDDGDMAFLNWEDYADCELERDGGTITIGGHPFISTPDSAKALYPMLRKLQRELR</sequence>
<accession>A0A3N0B8B4</accession>
<reference evidence="2" key="1">
    <citation type="submission" date="2018-05" db="EMBL/GenBank/DDBJ databases">
        <title>Genome Sequencing of selected type strains of the family Eggerthellaceae.</title>
        <authorList>
            <person name="Danylec N."/>
            <person name="Stoll D.A."/>
            <person name="Doetsch A."/>
            <person name="Huch M."/>
        </authorList>
    </citation>
    <scope>NUCLEOTIDE SEQUENCE [LARGE SCALE GENOMIC DNA]</scope>
    <source>
        <strain evidence="2">DSM 16106</strain>
    </source>
</reference>
<keyword evidence="2" id="KW-1185">Reference proteome</keyword>
<evidence type="ECO:0000313" key="1">
    <source>
        <dbReference type="EMBL" id="RNL42969.1"/>
    </source>
</evidence>
<evidence type="ECO:0000313" key="2">
    <source>
        <dbReference type="Proteomes" id="UP000278632"/>
    </source>
</evidence>
<dbReference type="Proteomes" id="UP000278632">
    <property type="component" value="Unassembled WGS sequence"/>
</dbReference>
<dbReference type="AlphaFoldDB" id="A0A3N0B8B4"/>
<dbReference type="RefSeq" id="WP_123192450.1">
    <property type="nucleotide sequence ID" value="NZ_QICD01000015.1"/>
</dbReference>
<dbReference type="EMBL" id="QICD01000015">
    <property type="protein sequence ID" value="RNL42969.1"/>
    <property type="molecule type" value="Genomic_DNA"/>
</dbReference>
<comment type="caution">
    <text evidence="1">The sequence shown here is derived from an EMBL/GenBank/DDBJ whole genome shotgun (WGS) entry which is preliminary data.</text>
</comment>
<dbReference type="OrthoDB" id="1821808at2"/>
<gene>
    <name evidence="1" type="ORF">DMP08_08275</name>
</gene>
<name>A0A3N0B8B4_9ACTN</name>
<organism evidence="1 2">
    <name type="scientific">Paraeggerthella hongkongensis</name>
    <dbReference type="NCBI Taxonomy" id="230658"/>
    <lineage>
        <taxon>Bacteria</taxon>
        <taxon>Bacillati</taxon>
        <taxon>Actinomycetota</taxon>
        <taxon>Coriobacteriia</taxon>
        <taxon>Eggerthellales</taxon>
        <taxon>Eggerthellaceae</taxon>
        <taxon>Paraeggerthella</taxon>
    </lineage>
</organism>